<keyword evidence="2" id="KW-1185">Reference proteome</keyword>
<dbReference type="OrthoDB" id="2427805at2759"/>
<name>A0A9P6LUH3_9FUNG</name>
<feature type="non-terminal residue" evidence="1">
    <location>
        <position position="214"/>
    </location>
</feature>
<dbReference type="Proteomes" id="UP000749646">
    <property type="component" value="Unassembled WGS sequence"/>
</dbReference>
<dbReference type="AlphaFoldDB" id="A0A9P6LUH3"/>
<protein>
    <submittedName>
        <fullName evidence="1">Uncharacterized protein</fullName>
    </submittedName>
</protein>
<evidence type="ECO:0000313" key="1">
    <source>
        <dbReference type="EMBL" id="KAF9941788.1"/>
    </source>
</evidence>
<comment type="caution">
    <text evidence="1">The sequence shown here is derived from an EMBL/GenBank/DDBJ whole genome shotgun (WGS) entry which is preliminary data.</text>
</comment>
<organism evidence="1 2">
    <name type="scientific">Modicella reniformis</name>
    <dbReference type="NCBI Taxonomy" id="1440133"/>
    <lineage>
        <taxon>Eukaryota</taxon>
        <taxon>Fungi</taxon>
        <taxon>Fungi incertae sedis</taxon>
        <taxon>Mucoromycota</taxon>
        <taxon>Mortierellomycotina</taxon>
        <taxon>Mortierellomycetes</taxon>
        <taxon>Mortierellales</taxon>
        <taxon>Mortierellaceae</taxon>
        <taxon>Modicella</taxon>
    </lineage>
</organism>
<reference evidence="1" key="1">
    <citation type="journal article" date="2020" name="Fungal Divers.">
        <title>Resolving the Mortierellaceae phylogeny through synthesis of multi-gene phylogenetics and phylogenomics.</title>
        <authorList>
            <person name="Vandepol N."/>
            <person name="Liber J."/>
            <person name="Desiro A."/>
            <person name="Na H."/>
            <person name="Kennedy M."/>
            <person name="Barry K."/>
            <person name="Grigoriev I.V."/>
            <person name="Miller A.N."/>
            <person name="O'Donnell K."/>
            <person name="Stajich J.E."/>
            <person name="Bonito G."/>
        </authorList>
    </citation>
    <scope>NUCLEOTIDE SEQUENCE</scope>
    <source>
        <strain evidence="1">MES-2147</strain>
    </source>
</reference>
<gene>
    <name evidence="1" type="ORF">BGZ65_001400</name>
</gene>
<proteinExistence type="predicted"/>
<sequence length="214" mass="25049">RRLYKKSPNPFGRPDLSESWWARRSWPILMELLEELEGIFQLDGEKSGLDSSRRKNQGRQLGVAGDVGRKKVGRKLDMISRDVITQQDWMIVERQKKWDPSSTKFMRESGQDLLRETHTILWHRVQECKNVEFRKVARFFAIYSGDKGFFTFEMRPAHTGYVSFYHQYDPFVLPTSCDSSIPHVQSVVHLLQIRVGLGILDQIPLDLSFRVVTY</sequence>
<evidence type="ECO:0000313" key="2">
    <source>
        <dbReference type="Proteomes" id="UP000749646"/>
    </source>
</evidence>
<dbReference type="EMBL" id="JAAAHW010009391">
    <property type="protein sequence ID" value="KAF9941788.1"/>
    <property type="molecule type" value="Genomic_DNA"/>
</dbReference>
<accession>A0A9P6LUH3</accession>